<comment type="caution">
    <text evidence="2">The sequence shown here is derived from an EMBL/GenBank/DDBJ whole genome shotgun (WGS) entry which is preliminary data.</text>
</comment>
<gene>
    <name evidence="2" type="ORF">LA66_13870</name>
</gene>
<sequence>MLSSRTLTLVALLTSAPGAAAQEASQNEANNPLTPKLTINLQNYYVPDVSGLPGNRWANQFLLRGLIPIEISNIPQLFRFTLPIATAPDYNGGYQTGIGDLTLIDLIPMPLGGGRTLAVGPVVVLPTATDDLLGTGKLQLGAAAALIAPQEWGLLGGLVTYQASVAGSSHRPETSLMTIQPIVNYNLSNGFYLRSSAIMSFDFEGDVNYVPVGFGIGKVWKVSDGVTANAFIEPQYTVWREGVGAPEWQIFAGVNFQFSVE</sequence>
<proteinExistence type="predicted"/>
<dbReference type="OrthoDB" id="9809066at2"/>
<accession>A0A0B1Q2C6</accession>
<evidence type="ECO:0000313" key="3">
    <source>
        <dbReference type="Proteomes" id="UP000030826"/>
    </source>
</evidence>
<dbReference type="Proteomes" id="UP000030826">
    <property type="component" value="Unassembled WGS sequence"/>
</dbReference>
<feature type="signal peptide" evidence="1">
    <location>
        <begin position="1"/>
        <end position="21"/>
    </location>
</feature>
<evidence type="ECO:0008006" key="4">
    <source>
        <dbReference type="Google" id="ProtNLM"/>
    </source>
</evidence>
<dbReference type="RefSeq" id="WP_039194504.1">
    <property type="nucleotide sequence ID" value="NZ_JRFJ01000003.1"/>
</dbReference>
<reference evidence="2 3" key="1">
    <citation type="submission" date="2014-09" db="EMBL/GenBank/DDBJ databases">
        <title>Isolation and characterization of Aurantimonas altamirensis ON-56566 from clinical sample following a dog bite.</title>
        <authorList>
            <person name="Eshaghi A."/>
            <person name="Li A."/>
            <person name="Shahinas D."/>
            <person name="Bahn P."/>
            <person name="Kus J.V."/>
            <person name="Patel S.N."/>
        </authorList>
    </citation>
    <scope>NUCLEOTIDE SEQUENCE [LARGE SCALE GENOMIC DNA]</scope>
    <source>
        <strain evidence="2 3">ON-56566</strain>
    </source>
</reference>
<evidence type="ECO:0000256" key="1">
    <source>
        <dbReference type="SAM" id="SignalP"/>
    </source>
</evidence>
<name>A0A0B1Q2C6_9HYPH</name>
<protein>
    <recommendedName>
        <fullName evidence="4">Neuromedin U</fullName>
    </recommendedName>
</protein>
<dbReference type="AlphaFoldDB" id="A0A0B1Q2C6"/>
<keyword evidence="1" id="KW-0732">Signal</keyword>
<organism evidence="2 3">
    <name type="scientific">Aureimonas altamirensis</name>
    <dbReference type="NCBI Taxonomy" id="370622"/>
    <lineage>
        <taxon>Bacteria</taxon>
        <taxon>Pseudomonadati</taxon>
        <taxon>Pseudomonadota</taxon>
        <taxon>Alphaproteobacteria</taxon>
        <taxon>Hyphomicrobiales</taxon>
        <taxon>Aurantimonadaceae</taxon>
        <taxon>Aureimonas</taxon>
    </lineage>
</organism>
<dbReference type="STRING" id="370622.LA66_13870"/>
<feature type="chain" id="PRO_5002081147" description="Neuromedin U" evidence="1">
    <location>
        <begin position="22"/>
        <end position="261"/>
    </location>
</feature>
<evidence type="ECO:0000313" key="2">
    <source>
        <dbReference type="EMBL" id="KHJ54519.1"/>
    </source>
</evidence>
<dbReference type="EMBL" id="JRFJ01000003">
    <property type="protein sequence ID" value="KHJ54519.1"/>
    <property type="molecule type" value="Genomic_DNA"/>
</dbReference>